<reference evidence="2" key="1">
    <citation type="submission" date="2021-01" db="EMBL/GenBank/DDBJ databases">
        <title>Modified the classification status of verrucomicrobia.</title>
        <authorList>
            <person name="Feng X."/>
        </authorList>
    </citation>
    <scope>NUCLEOTIDE SEQUENCE</scope>
    <source>
        <strain evidence="2">KCTC 12986</strain>
    </source>
</reference>
<organism evidence="2 3">
    <name type="scientific">Roseibacillus ishigakijimensis</name>
    <dbReference type="NCBI Taxonomy" id="454146"/>
    <lineage>
        <taxon>Bacteria</taxon>
        <taxon>Pseudomonadati</taxon>
        <taxon>Verrucomicrobiota</taxon>
        <taxon>Verrucomicrobiia</taxon>
        <taxon>Verrucomicrobiales</taxon>
        <taxon>Verrucomicrobiaceae</taxon>
        <taxon>Roseibacillus</taxon>
    </lineage>
</organism>
<feature type="region of interest" description="Disordered" evidence="1">
    <location>
        <begin position="85"/>
        <end position="113"/>
    </location>
</feature>
<evidence type="ECO:0000256" key="1">
    <source>
        <dbReference type="SAM" id="MobiDB-lite"/>
    </source>
</evidence>
<comment type="caution">
    <text evidence="2">The sequence shown here is derived from an EMBL/GenBank/DDBJ whole genome shotgun (WGS) entry which is preliminary data.</text>
</comment>
<gene>
    <name evidence="2" type="ORF">JIN78_11080</name>
</gene>
<name>A0A934VLE6_9BACT</name>
<dbReference type="AlphaFoldDB" id="A0A934VLE6"/>
<protein>
    <submittedName>
        <fullName evidence="2">Uncharacterized protein</fullName>
    </submittedName>
</protein>
<accession>A0A934VLE6</accession>
<dbReference type="Proteomes" id="UP000604083">
    <property type="component" value="Unassembled WGS sequence"/>
</dbReference>
<sequence>MAIAEEQKGRATTTVMARMEVYEIGSLLAVRLLDDFELKPDQFRQHLLKLADQEEIVLVDSSAIRFNPGLSVTVEAVTETIYPTEYEPPEFPGIQPLGTDGPEKKETQPTKGEGENARWSFLQFIVNNATPTAFETRNTGSTFGIEVQTVEAEEATWDVVWSPENVELVGERTWLNEGISMPTFTSSRMTTSFRIADGQWSFGGMIPKISEEGQVDSEWKRLYFLKVTEVK</sequence>
<dbReference type="EMBL" id="JAENIO010000027">
    <property type="protein sequence ID" value="MBK1834604.1"/>
    <property type="molecule type" value="Genomic_DNA"/>
</dbReference>
<keyword evidence="3" id="KW-1185">Reference proteome</keyword>
<proteinExistence type="predicted"/>
<evidence type="ECO:0000313" key="3">
    <source>
        <dbReference type="Proteomes" id="UP000604083"/>
    </source>
</evidence>
<dbReference type="RefSeq" id="WP_200392039.1">
    <property type="nucleotide sequence ID" value="NZ_JAENIO010000027.1"/>
</dbReference>
<evidence type="ECO:0000313" key="2">
    <source>
        <dbReference type="EMBL" id="MBK1834604.1"/>
    </source>
</evidence>
<feature type="compositionally biased region" description="Basic and acidic residues" evidence="1">
    <location>
        <begin position="101"/>
        <end position="113"/>
    </location>
</feature>